<evidence type="ECO:0000256" key="6">
    <source>
        <dbReference type="ARBA" id="ARBA00023136"/>
    </source>
</evidence>
<accession>A0A426UWU7</accession>
<feature type="transmembrane region" description="Helical" evidence="7">
    <location>
        <begin position="206"/>
        <end position="225"/>
    </location>
</feature>
<dbReference type="InterPro" id="IPR044049">
    <property type="entry name" value="EccD_transm"/>
</dbReference>
<evidence type="ECO:0000259" key="8">
    <source>
        <dbReference type="Pfam" id="PF19053"/>
    </source>
</evidence>
<evidence type="ECO:0000313" key="9">
    <source>
        <dbReference type="EMBL" id="RRR99092.1"/>
    </source>
</evidence>
<reference evidence="9 10" key="1">
    <citation type="submission" date="2018-12" db="EMBL/GenBank/DDBJ databases">
        <title>Glycomyces sp. YIM 121974 draft genome.</title>
        <authorList>
            <person name="Li Q."/>
        </authorList>
    </citation>
    <scope>NUCLEOTIDE SEQUENCE [LARGE SCALE GENOMIC DNA]</scope>
    <source>
        <strain evidence="9 10">YIM 121974</strain>
    </source>
</reference>
<gene>
    <name evidence="9" type="primary">eccD</name>
    <name evidence="9" type="ORF">EIW28_10055</name>
</gene>
<dbReference type="Gene3D" id="3.10.20.90">
    <property type="entry name" value="Phosphatidylinositol 3-kinase Catalytic Subunit, Chain A, domain 1"/>
    <property type="match status" value="1"/>
</dbReference>
<comment type="caution">
    <text evidence="9">The sequence shown here is derived from an EMBL/GenBank/DDBJ whole genome shotgun (WGS) entry which is preliminary data.</text>
</comment>
<keyword evidence="6 7" id="KW-0472">Membrane</keyword>
<feature type="transmembrane region" description="Helical" evidence="7">
    <location>
        <begin position="152"/>
        <end position="170"/>
    </location>
</feature>
<keyword evidence="4 7" id="KW-0812">Transmembrane</keyword>
<feature type="transmembrane region" description="Helical" evidence="7">
    <location>
        <begin position="176"/>
        <end position="194"/>
    </location>
</feature>
<feature type="transmembrane region" description="Helical" evidence="7">
    <location>
        <begin position="376"/>
        <end position="392"/>
    </location>
</feature>
<evidence type="ECO:0000256" key="7">
    <source>
        <dbReference type="SAM" id="Phobius"/>
    </source>
</evidence>
<dbReference type="NCBIfam" id="TIGR03920">
    <property type="entry name" value="T7SS_EccD"/>
    <property type="match status" value="1"/>
</dbReference>
<feature type="transmembrane region" description="Helical" evidence="7">
    <location>
        <begin position="467"/>
        <end position="485"/>
    </location>
</feature>
<feature type="transmembrane region" description="Helical" evidence="7">
    <location>
        <begin position="263"/>
        <end position="284"/>
    </location>
</feature>
<evidence type="ECO:0000256" key="1">
    <source>
        <dbReference type="ARBA" id="ARBA00004651"/>
    </source>
</evidence>
<dbReference type="PIRSF" id="PIRSF017804">
    <property type="entry name" value="Secretion_EccD1"/>
    <property type="match status" value="1"/>
</dbReference>
<keyword evidence="3" id="KW-1003">Cell membrane</keyword>
<evidence type="ECO:0000256" key="3">
    <source>
        <dbReference type="ARBA" id="ARBA00022475"/>
    </source>
</evidence>
<sequence>MATRPVHPPLHAGFILLQSPRFRPDPEVRAVSTKSATLSRVTIVSPRTRIDLALPSDIPLSDLLPTILHQAGEYYIDEAGDNGGWILSRLGEDAIDTGHSCSQLSISDGEMLYLNPADAAKPEIVFDDIIDAVATATEQRGNRWDYLATKRFSVGVGTAALGVGAIALLLTAHLASAIVALSVALVLVGASALLSRAVGDSRAATYFGVTAVLYSGVGGLLIAAGQRGLFDLAGPHVLIAASAILLFSVLAMVAVGDMASAPVFIVTILGAVVLGVSTALMMVIPQGTAATAAGIAAPLALAILPGAPRLALTMAMVPTPTLPTTTEELKEGDTEAIDGKRILKLSEHAGNYLEALYSFAAVTGLVSAIALAFSGTLPGLILSTILSLVLLSRARTIEDRPARIVMLTGGMGGLAATLAAIFVASEGNILLRLTVILGALTLLTLIAMVYGLAVAGKKIAPTWGRSLDIIEALLIVSILPLVGWVCNLYDIALSLRG</sequence>
<organism evidence="9 10">
    <name type="scientific">Glycomyces terrestris</name>
    <dbReference type="NCBI Taxonomy" id="2493553"/>
    <lineage>
        <taxon>Bacteria</taxon>
        <taxon>Bacillati</taxon>
        <taxon>Actinomycetota</taxon>
        <taxon>Actinomycetes</taxon>
        <taxon>Glycomycetales</taxon>
        <taxon>Glycomycetaceae</taxon>
        <taxon>Glycomyces</taxon>
    </lineage>
</organism>
<dbReference type="GO" id="GO:0005886">
    <property type="term" value="C:plasma membrane"/>
    <property type="evidence" value="ECO:0007669"/>
    <property type="project" value="UniProtKB-SubCell"/>
</dbReference>
<comment type="subcellular location">
    <subcellularLocation>
        <location evidence="1">Cell membrane</location>
        <topology evidence="1">Multi-pass membrane protein</topology>
    </subcellularLocation>
</comment>
<keyword evidence="10" id="KW-1185">Reference proteome</keyword>
<feature type="transmembrane region" description="Helical" evidence="7">
    <location>
        <begin position="429"/>
        <end position="455"/>
    </location>
</feature>
<dbReference type="InterPro" id="IPR006707">
    <property type="entry name" value="T7SS_EccD"/>
</dbReference>
<feature type="domain" description="EccD-like transmembrane" evidence="8">
    <location>
        <begin position="149"/>
        <end position="494"/>
    </location>
</feature>
<dbReference type="Pfam" id="PF08817">
    <property type="entry name" value="YukD"/>
    <property type="match status" value="1"/>
</dbReference>
<comment type="similarity">
    <text evidence="2">Belongs to the EccD/Snm4 family.</text>
</comment>
<dbReference type="Proteomes" id="UP000277256">
    <property type="component" value="Unassembled WGS sequence"/>
</dbReference>
<evidence type="ECO:0000256" key="5">
    <source>
        <dbReference type="ARBA" id="ARBA00022989"/>
    </source>
</evidence>
<dbReference type="Pfam" id="PF19053">
    <property type="entry name" value="EccD"/>
    <property type="match status" value="1"/>
</dbReference>
<feature type="transmembrane region" description="Helical" evidence="7">
    <location>
        <begin position="404"/>
        <end position="423"/>
    </location>
</feature>
<name>A0A426UWU7_9ACTN</name>
<evidence type="ECO:0000313" key="10">
    <source>
        <dbReference type="Proteomes" id="UP000277256"/>
    </source>
</evidence>
<feature type="transmembrane region" description="Helical" evidence="7">
    <location>
        <begin position="237"/>
        <end position="256"/>
    </location>
</feature>
<evidence type="ECO:0000256" key="2">
    <source>
        <dbReference type="ARBA" id="ARBA00006162"/>
    </source>
</evidence>
<keyword evidence="5 7" id="KW-1133">Transmembrane helix</keyword>
<evidence type="ECO:0000256" key="4">
    <source>
        <dbReference type="ARBA" id="ARBA00022692"/>
    </source>
</evidence>
<dbReference type="InterPro" id="IPR024962">
    <property type="entry name" value="YukD-like"/>
</dbReference>
<dbReference type="AlphaFoldDB" id="A0A426UWU7"/>
<proteinExistence type="inferred from homology"/>
<dbReference type="EMBL" id="RSEB01000003">
    <property type="protein sequence ID" value="RRR99092.1"/>
    <property type="molecule type" value="Genomic_DNA"/>
</dbReference>
<protein>
    <submittedName>
        <fullName evidence="9">Type VII secretion integral membrane protein EccD</fullName>
    </submittedName>
</protein>